<reference evidence="2" key="1">
    <citation type="journal article" date="2014" name="Proc. Natl. Acad. Sci. U.S.A.">
        <title>Extensive sampling of basidiomycete genomes demonstrates inadequacy of the white-rot/brown-rot paradigm for wood decay fungi.</title>
        <authorList>
            <person name="Riley R."/>
            <person name="Salamov A.A."/>
            <person name="Brown D.W."/>
            <person name="Nagy L.G."/>
            <person name="Floudas D."/>
            <person name="Held B.W."/>
            <person name="Levasseur A."/>
            <person name="Lombard V."/>
            <person name="Morin E."/>
            <person name="Otillar R."/>
            <person name="Lindquist E.A."/>
            <person name="Sun H."/>
            <person name="LaButti K.M."/>
            <person name="Schmutz J."/>
            <person name="Jabbour D."/>
            <person name="Luo H."/>
            <person name="Baker S.E."/>
            <person name="Pisabarro A.G."/>
            <person name="Walton J.D."/>
            <person name="Blanchette R.A."/>
            <person name="Henrissat B."/>
            <person name="Martin F."/>
            <person name="Cullen D."/>
            <person name="Hibbett D.S."/>
            <person name="Grigoriev I.V."/>
        </authorList>
    </citation>
    <scope>NUCLEOTIDE SEQUENCE [LARGE SCALE GENOMIC DNA]</scope>
    <source>
        <strain evidence="2">CBS 339.88</strain>
    </source>
</reference>
<sequence>MPIGLVEVANNTAHTVHYKNQESGWEFSVQPKTAQYENNGWVPTSPFHNDTIPYKSSNRSIIVTIDNGHQVAITDDYYKIRTIGNSRPEQWTGSFDNGDKFVLRIDDQNGINYSFIKYEDKLHTTDGGFIVFSVLQGAAKAVGAAFGY</sequence>
<accession>A0A067TN43</accession>
<dbReference type="Proteomes" id="UP000027222">
    <property type="component" value="Unassembled WGS sequence"/>
</dbReference>
<name>A0A067TN43_GALM3</name>
<dbReference type="AlphaFoldDB" id="A0A067TN43"/>
<organism evidence="1 2">
    <name type="scientific">Galerina marginata (strain CBS 339.88)</name>
    <dbReference type="NCBI Taxonomy" id="685588"/>
    <lineage>
        <taxon>Eukaryota</taxon>
        <taxon>Fungi</taxon>
        <taxon>Dikarya</taxon>
        <taxon>Basidiomycota</taxon>
        <taxon>Agaricomycotina</taxon>
        <taxon>Agaricomycetes</taxon>
        <taxon>Agaricomycetidae</taxon>
        <taxon>Agaricales</taxon>
        <taxon>Agaricineae</taxon>
        <taxon>Strophariaceae</taxon>
        <taxon>Galerina</taxon>
    </lineage>
</organism>
<gene>
    <name evidence="1" type="ORF">GALMADRAFT_1341196</name>
</gene>
<proteinExistence type="predicted"/>
<evidence type="ECO:0000313" key="2">
    <source>
        <dbReference type="Proteomes" id="UP000027222"/>
    </source>
</evidence>
<dbReference type="OrthoDB" id="2303397at2759"/>
<keyword evidence="2" id="KW-1185">Reference proteome</keyword>
<dbReference type="HOGENOM" id="CLU_105124_0_0_1"/>
<dbReference type="EMBL" id="KL142368">
    <property type="protein sequence ID" value="KDR84640.1"/>
    <property type="molecule type" value="Genomic_DNA"/>
</dbReference>
<evidence type="ECO:0000313" key="1">
    <source>
        <dbReference type="EMBL" id="KDR84640.1"/>
    </source>
</evidence>
<protein>
    <submittedName>
        <fullName evidence="1">Uncharacterized protein</fullName>
    </submittedName>
</protein>